<dbReference type="Proteomes" id="UP000054047">
    <property type="component" value="Unassembled WGS sequence"/>
</dbReference>
<sequence>MHHGYRTDQLCLDKRPPHCEQCLPPNRTFVNTCFTSTSWDTLQQSEGEKCVALGQDVPKKSTAEFRYKKFRGGITEVKDGQQAGRPRSINRALVVEAIEDNPPFSTRIPNSDVRRIMDCLRQPPHKQAMASSPPEANTGAKPSLSEQKVMLCVWWWVGGIIHWELVASGHTINADIYSMQLQRVNDKMRQAGLWHPFRSGPILQQNNAQPHTAHLTLEKSKS</sequence>
<gene>
    <name evidence="1" type="ORF">ANCDUO_05619</name>
</gene>
<dbReference type="PANTHER" id="PTHR46060">
    <property type="entry name" value="MARINER MOS1 TRANSPOSASE-LIKE PROTEIN"/>
    <property type="match status" value="1"/>
</dbReference>
<dbReference type="AlphaFoldDB" id="A0A0C2DN39"/>
<reference evidence="1 2" key="1">
    <citation type="submission" date="2013-12" db="EMBL/GenBank/DDBJ databases">
        <title>Draft genome of the parsitic nematode Ancylostoma duodenale.</title>
        <authorList>
            <person name="Mitreva M."/>
        </authorList>
    </citation>
    <scope>NUCLEOTIDE SEQUENCE [LARGE SCALE GENOMIC DNA]</scope>
    <source>
        <strain evidence="1 2">Zhejiang</strain>
    </source>
</reference>
<dbReference type="InterPro" id="IPR036397">
    <property type="entry name" value="RNaseH_sf"/>
</dbReference>
<dbReference type="InterPro" id="IPR052709">
    <property type="entry name" value="Transposase-MT_Hybrid"/>
</dbReference>
<accession>A0A0C2DN39</accession>
<evidence type="ECO:0000313" key="1">
    <source>
        <dbReference type="EMBL" id="KIH64072.1"/>
    </source>
</evidence>
<evidence type="ECO:0000313" key="2">
    <source>
        <dbReference type="Proteomes" id="UP000054047"/>
    </source>
</evidence>
<proteinExistence type="predicted"/>
<dbReference type="Pfam" id="PF01359">
    <property type="entry name" value="Transposase_1"/>
    <property type="match status" value="1"/>
</dbReference>
<dbReference type="OrthoDB" id="5874681at2759"/>
<dbReference type="Gene3D" id="3.30.420.10">
    <property type="entry name" value="Ribonuclease H-like superfamily/Ribonuclease H"/>
    <property type="match status" value="1"/>
</dbReference>
<name>A0A0C2DN39_9BILA</name>
<dbReference type="PANTHER" id="PTHR46060:SF1">
    <property type="entry name" value="MARINER MOS1 TRANSPOSASE-LIKE PROTEIN"/>
    <property type="match status" value="1"/>
</dbReference>
<dbReference type="EMBL" id="KN728263">
    <property type="protein sequence ID" value="KIH64072.1"/>
    <property type="molecule type" value="Genomic_DNA"/>
</dbReference>
<organism evidence="1 2">
    <name type="scientific">Ancylostoma duodenale</name>
    <dbReference type="NCBI Taxonomy" id="51022"/>
    <lineage>
        <taxon>Eukaryota</taxon>
        <taxon>Metazoa</taxon>
        <taxon>Ecdysozoa</taxon>
        <taxon>Nematoda</taxon>
        <taxon>Chromadorea</taxon>
        <taxon>Rhabditida</taxon>
        <taxon>Rhabditina</taxon>
        <taxon>Rhabditomorpha</taxon>
        <taxon>Strongyloidea</taxon>
        <taxon>Ancylostomatidae</taxon>
        <taxon>Ancylostomatinae</taxon>
        <taxon>Ancylostoma</taxon>
    </lineage>
</organism>
<protein>
    <submittedName>
        <fullName evidence="1">Transposase</fullName>
    </submittedName>
</protein>
<keyword evidence="2" id="KW-1185">Reference proteome</keyword>
<dbReference type="GO" id="GO:0003676">
    <property type="term" value="F:nucleic acid binding"/>
    <property type="evidence" value="ECO:0007669"/>
    <property type="project" value="InterPro"/>
</dbReference>
<dbReference type="InterPro" id="IPR001888">
    <property type="entry name" value="Transposase_1"/>
</dbReference>